<gene>
    <name evidence="2" type="ORF">EHYA_08552</name>
</gene>
<evidence type="ECO:0000313" key="2">
    <source>
        <dbReference type="EMBL" id="GCE00826.1"/>
    </source>
</evidence>
<dbReference type="RefSeq" id="WP_126642514.1">
    <property type="nucleotide sequence ID" value="NZ_BIFH01000042.1"/>
</dbReference>
<feature type="chain" id="PRO_5018988754" evidence="1">
    <location>
        <begin position="32"/>
        <end position="138"/>
    </location>
</feature>
<reference evidence="2 3" key="1">
    <citation type="submission" date="2018-12" db="EMBL/GenBank/DDBJ databases">
        <title>Draft genome sequence of Embleya hyalina NBRC 13850T.</title>
        <authorList>
            <person name="Komaki H."/>
            <person name="Hosoyama A."/>
            <person name="Kimura A."/>
            <person name="Ichikawa N."/>
            <person name="Tamura T."/>
        </authorList>
    </citation>
    <scope>NUCLEOTIDE SEQUENCE [LARGE SCALE GENOMIC DNA]</scope>
    <source>
        <strain evidence="2 3">NBRC 13850</strain>
    </source>
</reference>
<sequence>MRRITERAATITASAVVTLSAFAVVATPAGAAGNATITSRTHVYGGGAVTADATFYSNGDKLRIRDLRPNEPSVPVVHLQYYYNGQWRNQSADLWGNASTQWYDFDFAEGRAVRFSVARQTREGGARVGGEGWVYATA</sequence>
<feature type="signal peptide" evidence="1">
    <location>
        <begin position="1"/>
        <end position="31"/>
    </location>
</feature>
<keyword evidence="1" id="KW-0732">Signal</keyword>
<organism evidence="2 3">
    <name type="scientific">Embleya hyalina</name>
    <dbReference type="NCBI Taxonomy" id="516124"/>
    <lineage>
        <taxon>Bacteria</taxon>
        <taxon>Bacillati</taxon>
        <taxon>Actinomycetota</taxon>
        <taxon>Actinomycetes</taxon>
        <taxon>Kitasatosporales</taxon>
        <taxon>Streptomycetaceae</taxon>
        <taxon>Embleya</taxon>
    </lineage>
</organism>
<comment type="caution">
    <text evidence="2">The sequence shown here is derived from an EMBL/GenBank/DDBJ whole genome shotgun (WGS) entry which is preliminary data.</text>
</comment>
<accession>A0A401Z208</accession>
<dbReference type="EMBL" id="BIFH01000042">
    <property type="protein sequence ID" value="GCE00826.1"/>
    <property type="molecule type" value="Genomic_DNA"/>
</dbReference>
<name>A0A401Z208_9ACTN</name>
<proteinExistence type="predicted"/>
<dbReference type="Proteomes" id="UP000286931">
    <property type="component" value="Unassembled WGS sequence"/>
</dbReference>
<evidence type="ECO:0000256" key="1">
    <source>
        <dbReference type="SAM" id="SignalP"/>
    </source>
</evidence>
<keyword evidence="3" id="KW-1185">Reference proteome</keyword>
<dbReference type="AlphaFoldDB" id="A0A401Z208"/>
<dbReference type="OrthoDB" id="5195238at2"/>
<evidence type="ECO:0000313" key="3">
    <source>
        <dbReference type="Proteomes" id="UP000286931"/>
    </source>
</evidence>
<protein>
    <submittedName>
        <fullName evidence="2">Uncharacterized protein</fullName>
    </submittedName>
</protein>